<keyword evidence="3" id="KW-1015">Disulfide bond</keyword>
<feature type="domain" description="Sushi" evidence="5">
    <location>
        <begin position="327"/>
        <end position="388"/>
    </location>
</feature>
<evidence type="ECO:0000256" key="2">
    <source>
        <dbReference type="ARBA" id="ARBA00022737"/>
    </source>
</evidence>
<evidence type="ECO:0000256" key="3">
    <source>
        <dbReference type="ARBA" id="ARBA00023157"/>
    </source>
</evidence>
<keyword evidence="4" id="KW-0768">Sushi</keyword>
<dbReference type="PANTHER" id="PTHR45656:SF4">
    <property type="entry name" value="PROTEIN CBR-CLEC-78"/>
    <property type="match status" value="1"/>
</dbReference>
<dbReference type="AlphaFoldDB" id="A0A6F9DTG0"/>
<organism evidence="6">
    <name type="scientific">Phallusia mammillata</name>
    <dbReference type="NCBI Taxonomy" id="59560"/>
    <lineage>
        <taxon>Eukaryota</taxon>
        <taxon>Metazoa</taxon>
        <taxon>Chordata</taxon>
        <taxon>Tunicata</taxon>
        <taxon>Ascidiacea</taxon>
        <taxon>Phlebobranchia</taxon>
        <taxon>Ascidiidae</taxon>
        <taxon>Phallusia</taxon>
    </lineage>
</organism>
<proteinExistence type="evidence at transcript level"/>
<dbReference type="InterPro" id="IPR035976">
    <property type="entry name" value="Sushi/SCR/CCP_sf"/>
</dbReference>
<evidence type="ECO:0000256" key="4">
    <source>
        <dbReference type="PROSITE-ProRule" id="PRU00302"/>
    </source>
</evidence>
<protein>
    <submittedName>
        <fullName evidence="6">Sushi, von Willebrand factor type A, EGF and pentraxin domain-containing protein 1-like</fullName>
    </submittedName>
</protein>
<evidence type="ECO:0000256" key="1">
    <source>
        <dbReference type="ARBA" id="ARBA00022729"/>
    </source>
</evidence>
<accession>A0A6F9DTG0</accession>
<dbReference type="SMART" id="SM00032">
    <property type="entry name" value="CCP"/>
    <property type="match status" value="6"/>
</dbReference>
<dbReference type="CDD" id="cd00033">
    <property type="entry name" value="CCP"/>
    <property type="match status" value="6"/>
</dbReference>
<dbReference type="EMBL" id="LR790862">
    <property type="protein sequence ID" value="CAB3266724.1"/>
    <property type="molecule type" value="mRNA"/>
</dbReference>
<dbReference type="PANTHER" id="PTHR45656">
    <property type="entry name" value="PROTEIN CBR-CLEC-78"/>
    <property type="match status" value="1"/>
</dbReference>
<keyword evidence="2" id="KW-0677">Repeat</keyword>
<gene>
    <name evidence="6" type="primary">Svep1-004</name>
</gene>
<dbReference type="InterPro" id="IPR000436">
    <property type="entry name" value="Sushi_SCR_CCP_dom"/>
</dbReference>
<keyword evidence="1" id="KW-0732">Signal</keyword>
<evidence type="ECO:0000259" key="5">
    <source>
        <dbReference type="PROSITE" id="PS50923"/>
    </source>
</evidence>
<evidence type="ECO:0000313" key="6">
    <source>
        <dbReference type="EMBL" id="CAB3266724.1"/>
    </source>
</evidence>
<dbReference type="SUPFAM" id="SSF57535">
    <property type="entry name" value="Complement control module/SCR domain"/>
    <property type="match status" value="6"/>
</dbReference>
<dbReference type="InterPro" id="IPR051277">
    <property type="entry name" value="SEZ6_CSMD_C4BPB_Regulators"/>
</dbReference>
<dbReference type="Pfam" id="PF00084">
    <property type="entry name" value="Sushi"/>
    <property type="match status" value="6"/>
</dbReference>
<dbReference type="PROSITE" id="PS50923">
    <property type="entry name" value="SUSHI"/>
    <property type="match status" value="6"/>
</dbReference>
<name>A0A6F9DTG0_9ASCI</name>
<feature type="domain" description="Sushi" evidence="5">
    <location>
        <begin position="203"/>
        <end position="264"/>
    </location>
</feature>
<feature type="domain" description="Sushi" evidence="5">
    <location>
        <begin position="17"/>
        <end position="78"/>
    </location>
</feature>
<sequence>MKDLKLNNTLYMLLGVTECPAPTNILNMVSYTPSTGPYTTEENNTVTYACVIGYKIVGSNTITCQANGTWTTKPSCEETHCTNPGLIDNMASFQPITGPYTPKTNNVVVYTCTTESRMVGRSRITCQNNGNWTTGPECLQIACPNPTNITNMASFIPSSGPYTPLSNNVVTYTCNAGYKIHGTATITCQESETWTRTPQCQEIVCPNPLNISNMASFTPNSEPYTPISNNNVTYICAAGYKIDGSATITCQDSGKWTTNPQCQQIVCPNPPNIFNMASFTPNTGPYTPISNNVVTYTCNAGNKINGSVTITCQESGNWTTFPKCLPIICPNPPNITHMANFTSDFGPYSPISNNVVTYTCNAGYNIYESATITCQESETWTRTPQCQEIGIYDIVELTYAIFKKITNPK</sequence>
<feature type="domain" description="Sushi" evidence="5">
    <location>
        <begin position="265"/>
        <end position="326"/>
    </location>
</feature>
<dbReference type="Gene3D" id="2.10.70.10">
    <property type="entry name" value="Complement Module, domain 1"/>
    <property type="match status" value="6"/>
</dbReference>
<comment type="caution">
    <text evidence="4">Lacks conserved residue(s) required for the propagation of feature annotation.</text>
</comment>
<feature type="domain" description="Sushi" evidence="5">
    <location>
        <begin position="141"/>
        <end position="202"/>
    </location>
</feature>
<reference evidence="6" key="1">
    <citation type="submission" date="2020-04" db="EMBL/GenBank/DDBJ databases">
        <authorList>
            <person name="Neveu A P."/>
        </authorList>
    </citation>
    <scope>NUCLEOTIDE SEQUENCE</scope>
    <source>
        <tissue evidence="6">Whole embryo</tissue>
    </source>
</reference>
<feature type="domain" description="Sushi" evidence="5">
    <location>
        <begin position="79"/>
        <end position="140"/>
    </location>
</feature>